<proteinExistence type="predicted"/>
<dbReference type="Proteomes" id="UP000789901">
    <property type="component" value="Unassembled WGS sequence"/>
</dbReference>
<dbReference type="SUPFAM" id="SSF56784">
    <property type="entry name" value="HAD-like"/>
    <property type="match status" value="1"/>
</dbReference>
<evidence type="ECO:0000313" key="1">
    <source>
        <dbReference type="EMBL" id="CAG8690111.1"/>
    </source>
</evidence>
<dbReference type="PANTHER" id="PTHR18901:SF38">
    <property type="entry name" value="PSEUDOURIDINE-5'-PHOSPHATASE"/>
    <property type="match status" value="1"/>
</dbReference>
<accession>A0ABN7UXW4</accession>
<sequence>DRKVRVLKMTEVSPLLTPVIKDYYENNIIPNYSIKYGIERKKFEKDLDCLLIKPKETFEDKLYHYDSEILCDFVQEIANYAHNKFFRSNVLEMCFHLHYRPFVNYSREWRVFVEGGYGFYCVSEYFEFIKKGLLEYFPNFKISEKADKFGKSNSIVIEKVLDKKRIIEMAENTFKKQLPFEEIRNNFIPEFNGLELIPHVKEFVESLHKTGVRLVTATTSSRNEFEKKTKVEAVLKCMSLTPEECLGFEDSPHGVYQALSQNMKVIWVQDERMKEHFERFKKWIHKIKKRLNREAISNFQNYEIIAPLYLTIPNDKTLNVYFQLIGDTPIEFYYDSNLFVSKFSIKAEYAKIISYSKNRFVKFQNVTSFDRDENTIEADKIEYIMYYPDGLFYWDYIEKGFIMNLEHYQIFYFNKYLYFC</sequence>
<feature type="non-terminal residue" evidence="1">
    <location>
        <position position="1"/>
    </location>
</feature>
<evidence type="ECO:0000313" key="2">
    <source>
        <dbReference type="Proteomes" id="UP000789901"/>
    </source>
</evidence>
<dbReference type="Gene3D" id="1.10.150.240">
    <property type="entry name" value="Putative phosphatase, domain 2"/>
    <property type="match status" value="1"/>
</dbReference>
<protein>
    <submittedName>
        <fullName evidence="1">31359_t:CDS:1</fullName>
    </submittedName>
</protein>
<gene>
    <name evidence="1" type="ORF">GMARGA_LOCUS11458</name>
</gene>
<dbReference type="InterPro" id="IPR023214">
    <property type="entry name" value="HAD_sf"/>
</dbReference>
<dbReference type="Gene3D" id="3.40.50.1000">
    <property type="entry name" value="HAD superfamily/HAD-like"/>
    <property type="match status" value="2"/>
</dbReference>
<organism evidence="1 2">
    <name type="scientific">Gigaspora margarita</name>
    <dbReference type="NCBI Taxonomy" id="4874"/>
    <lineage>
        <taxon>Eukaryota</taxon>
        <taxon>Fungi</taxon>
        <taxon>Fungi incertae sedis</taxon>
        <taxon>Mucoromycota</taxon>
        <taxon>Glomeromycotina</taxon>
        <taxon>Glomeromycetes</taxon>
        <taxon>Diversisporales</taxon>
        <taxon>Gigasporaceae</taxon>
        <taxon>Gigaspora</taxon>
    </lineage>
</organism>
<reference evidence="1 2" key="1">
    <citation type="submission" date="2021-06" db="EMBL/GenBank/DDBJ databases">
        <authorList>
            <person name="Kallberg Y."/>
            <person name="Tangrot J."/>
            <person name="Rosling A."/>
        </authorList>
    </citation>
    <scope>NUCLEOTIDE SEQUENCE [LARGE SCALE GENOMIC DNA]</scope>
    <source>
        <strain evidence="1 2">120-4 pot B 10/14</strain>
    </source>
</reference>
<name>A0ABN7UXW4_GIGMA</name>
<comment type="caution">
    <text evidence="1">The sequence shown here is derived from an EMBL/GenBank/DDBJ whole genome shotgun (WGS) entry which is preliminary data.</text>
</comment>
<dbReference type="InterPro" id="IPR036412">
    <property type="entry name" value="HAD-like_sf"/>
</dbReference>
<keyword evidence="2" id="KW-1185">Reference proteome</keyword>
<dbReference type="EMBL" id="CAJVQB010006707">
    <property type="protein sequence ID" value="CAG8690111.1"/>
    <property type="molecule type" value="Genomic_DNA"/>
</dbReference>
<dbReference type="InterPro" id="IPR023198">
    <property type="entry name" value="PGP-like_dom2"/>
</dbReference>
<dbReference type="PANTHER" id="PTHR18901">
    <property type="entry name" value="2-DEOXYGLUCOSE-6-PHOSPHATE PHOSPHATASE 2"/>
    <property type="match status" value="1"/>
</dbReference>